<feature type="non-terminal residue" evidence="2">
    <location>
        <position position="201"/>
    </location>
</feature>
<dbReference type="Proteomes" id="UP000750711">
    <property type="component" value="Unassembled WGS sequence"/>
</dbReference>
<dbReference type="InterPro" id="IPR011009">
    <property type="entry name" value="Kinase-like_dom_sf"/>
</dbReference>
<accession>A0A9P8IHB3</accession>
<feature type="compositionally biased region" description="Pro residues" evidence="1">
    <location>
        <begin position="157"/>
        <end position="166"/>
    </location>
</feature>
<proteinExistence type="predicted"/>
<keyword evidence="3" id="KW-1185">Reference proteome</keyword>
<dbReference type="AlphaFoldDB" id="A0A9P8IHB3"/>
<dbReference type="Gene3D" id="1.10.510.10">
    <property type="entry name" value="Transferase(Phosphotransferase) domain 1"/>
    <property type="match status" value="1"/>
</dbReference>
<reference evidence="2" key="1">
    <citation type="submission" date="2021-03" db="EMBL/GenBank/DDBJ databases">
        <title>Comparative genomics and phylogenomic investigation of the class Geoglossomycetes provide insights into ecological specialization and systematics.</title>
        <authorList>
            <person name="Melie T."/>
            <person name="Pirro S."/>
            <person name="Miller A.N."/>
            <person name="Quandt A."/>
        </authorList>
    </citation>
    <scope>NUCLEOTIDE SEQUENCE</scope>
    <source>
        <strain evidence="2">CAQ_001_2017</strain>
    </source>
</reference>
<evidence type="ECO:0008006" key="4">
    <source>
        <dbReference type="Google" id="ProtNLM"/>
    </source>
</evidence>
<feature type="non-terminal residue" evidence="2">
    <location>
        <position position="1"/>
    </location>
</feature>
<sequence>ALDPYLYFNREVDAYARLVERGAAFCPRIISTVSITAEEESTLKPHMKTYWISRYRRKARTTQEELPLKALLMEWVDGNRLAGKDLACDGVLQVELRQAVEKMHACGVVWGDAKWRNILVRRSVDGGTTRPDPDSDSADEAHAGHLVLLDYSNARCQPPPPPPPPVGYDGKEGQDSVDAEEWETMRKDESEIINYMIRCGK</sequence>
<feature type="region of interest" description="Disordered" evidence="1">
    <location>
        <begin position="152"/>
        <end position="179"/>
    </location>
</feature>
<organism evidence="2 3">
    <name type="scientific">Trichoglossum hirsutum</name>
    <dbReference type="NCBI Taxonomy" id="265104"/>
    <lineage>
        <taxon>Eukaryota</taxon>
        <taxon>Fungi</taxon>
        <taxon>Dikarya</taxon>
        <taxon>Ascomycota</taxon>
        <taxon>Pezizomycotina</taxon>
        <taxon>Geoglossomycetes</taxon>
        <taxon>Geoglossales</taxon>
        <taxon>Geoglossaceae</taxon>
        <taxon>Trichoglossum</taxon>
    </lineage>
</organism>
<evidence type="ECO:0000313" key="2">
    <source>
        <dbReference type="EMBL" id="KAH0551059.1"/>
    </source>
</evidence>
<comment type="caution">
    <text evidence="2">The sequence shown here is derived from an EMBL/GenBank/DDBJ whole genome shotgun (WGS) entry which is preliminary data.</text>
</comment>
<evidence type="ECO:0000313" key="3">
    <source>
        <dbReference type="Proteomes" id="UP000750711"/>
    </source>
</evidence>
<gene>
    <name evidence="2" type="ORF">GP486_007590</name>
</gene>
<dbReference type="EMBL" id="JAGHQM010002232">
    <property type="protein sequence ID" value="KAH0551059.1"/>
    <property type="molecule type" value="Genomic_DNA"/>
</dbReference>
<evidence type="ECO:0000256" key="1">
    <source>
        <dbReference type="SAM" id="MobiDB-lite"/>
    </source>
</evidence>
<dbReference type="SUPFAM" id="SSF56112">
    <property type="entry name" value="Protein kinase-like (PK-like)"/>
    <property type="match status" value="1"/>
</dbReference>
<protein>
    <recommendedName>
        <fullName evidence="4">Protein kinase domain-containing protein</fullName>
    </recommendedName>
</protein>
<name>A0A9P8IHB3_9PEZI</name>